<dbReference type="EMBL" id="PYAX01000002">
    <property type="protein sequence ID" value="PSL57360.1"/>
    <property type="molecule type" value="Genomic_DNA"/>
</dbReference>
<evidence type="ECO:0000313" key="2">
    <source>
        <dbReference type="EMBL" id="PSL57360.1"/>
    </source>
</evidence>
<dbReference type="Proteomes" id="UP000241118">
    <property type="component" value="Unassembled WGS sequence"/>
</dbReference>
<proteinExistence type="predicted"/>
<evidence type="ECO:0000313" key="3">
    <source>
        <dbReference type="Proteomes" id="UP000241118"/>
    </source>
</evidence>
<dbReference type="AlphaFoldDB" id="A0A2P8IFY6"/>
<reference evidence="2 3" key="1">
    <citation type="submission" date="2018-03" db="EMBL/GenBank/DDBJ databases">
        <title>Genomic Encyclopedia of Type Strains, Phase III (KMG-III): the genomes of soil and plant-associated and newly described type strains.</title>
        <authorList>
            <person name="Whitman W."/>
        </authorList>
    </citation>
    <scope>NUCLEOTIDE SEQUENCE [LARGE SCALE GENOMIC DNA]</scope>
    <source>
        <strain evidence="2 3">CGMCC 4.7097</strain>
    </source>
</reference>
<dbReference type="OrthoDB" id="3374852at2"/>
<organism evidence="2 3">
    <name type="scientific">Saccharothrix carnea</name>
    <dbReference type="NCBI Taxonomy" id="1280637"/>
    <lineage>
        <taxon>Bacteria</taxon>
        <taxon>Bacillati</taxon>
        <taxon>Actinomycetota</taxon>
        <taxon>Actinomycetes</taxon>
        <taxon>Pseudonocardiales</taxon>
        <taxon>Pseudonocardiaceae</taxon>
        <taxon>Saccharothrix</taxon>
    </lineage>
</organism>
<accession>A0A2P8IFY6</accession>
<feature type="signal peptide" evidence="1">
    <location>
        <begin position="1"/>
        <end position="29"/>
    </location>
</feature>
<protein>
    <recommendedName>
        <fullName evidence="4">Ig-like domain-containing protein</fullName>
    </recommendedName>
</protein>
<gene>
    <name evidence="2" type="ORF">B0I31_102338</name>
</gene>
<keyword evidence="3" id="KW-1185">Reference proteome</keyword>
<evidence type="ECO:0008006" key="4">
    <source>
        <dbReference type="Google" id="ProtNLM"/>
    </source>
</evidence>
<evidence type="ECO:0000256" key="1">
    <source>
        <dbReference type="SAM" id="SignalP"/>
    </source>
</evidence>
<feature type="chain" id="PRO_5015186581" description="Ig-like domain-containing protein" evidence="1">
    <location>
        <begin position="30"/>
        <end position="182"/>
    </location>
</feature>
<name>A0A2P8IFY6_SACCR</name>
<sequence length="182" mass="17756">MRSRTVLTGLLTTAATVLGLMASATPATAGVLDVTCLPTSSQTASFSPPLTLAPGPTTVTASTQYGPCTSTSVPGLTSGSRSATIPYPALSCLDLLTSAPLTFTITWNTGQTSTISGSTTVTTAGAALVVTITGNVTAGLFAGGSVVQTITGPSTAVTLCTLGLGTVSSIDALVTLAITSAP</sequence>
<comment type="caution">
    <text evidence="2">The sequence shown here is derived from an EMBL/GenBank/DDBJ whole genome shotgun (WGS) entry which is preliminary data.</text>
</comment>
<dbReference type="RefSeq" id="WP_106614313.1">
    <property type="nucleotide sequence ID" value="NZ_PYAX01000002.1"/>
</dbReference>
<keyword evidence="1" id="KW-0732">Signal</keyword>